<organism evidence="2 3">
    <name type="scientific">Algoriphagus yeomjeoni</name>
    <dbReference type="NCBI Taxonomy" id="291403"/>
    <lineage>
        <taxon>Bacteria</taxon>
        <taxon>Pseudomonadati</taxon>
        <taxon>Bacteroidota</taxon>
        <taxon>Cytophagia</taxon>
        <taxon>Cytophagales</taxon>
        <taxon>Cyclobacteriaceae</taxon>
        <taxon>Algoriphagus</taxon>
    </lineage>
</organism>
<sequence>MIRYLNAGKLISLYLLFIFLGLFQDLKAQNDYRVPFRHRIGSSNVPNNIFQIRGDFTLLGNTNMTLKYYSVDTPNSNGEMIFVDIDEVPSTFNSSSATLLFSDENGADTNCTDVIYAGLYWSGRTLNPGMTFELTKKEGFLAPVTLNSKKDTVEQGKDLEYLPYTVYVFTMFDSENRPFPQYEIVAKDGQNHLIIRFTNDNTIEYDLNQSGWKPVENLQIEESNGMSTATFKSIPLSDNGMDILVNGVIRSMALSYDEFINAKNSVMLQSSGTYSPAAYYTQEFDKRKLKFKPPGAIDYQEITSSGNAILFPDQELRDMYVGYADVTDLVKEYGAGSYTVADLALNEGFSDETGMFGSWGLVVVYQNSKMNFRDVTIFDGFTFIQSLDGEVETGELEIKGFGAIENGPVNLKLGIMASEGDNSIGGDFLEIQDQKGNWSRLSHPANSTDNFFNSSNYTPVLMKSGDLVENQRFPNLKNNLGLDIVNWQVPNPDNSLIANSQSSVKFRYGTNQDLFALYAFAFSVSSYTPDIEAYNKLISIAGAPVDDSSTVKPGQEVTFQVDIRNVGTEATEQNKLVIPVPYNALFVSAEITPNGFGTVIFDPNLGVSGSIVWDLGDIPVPNTYDEIITSLRYTLKFTEDCFVLANDNCESSLSVNGAISGIGSVSDQPFSGLPFIKGYKEGVCEGNAIYGALEIPIAGKSEFIASHCQDFELYTDLNLDNIPVFCHRDTPADLADLIMPTQEGFEVYFFVDEFGGTPLINYYVNTSLVGTEKVWVSEGPQGSCTGLRIPVELTVIPSSPPPLIGTLTYCMEAKKIPYELASEPGYTLQFFTDNDPSTSPMSSAPMIDLSTPKHYSIWVSHLKEGECESERNEVSVYIEDCSLQPEIDLSITSSIERFTNEGEEVIFIITIKNLGQNTLFNVSVNENLKGANWQIPVLGPQEERSFEVNYLISSWDMSNQQIWLFAQTNANDLQGTLVSDNDEKRVSGVTLVPGFLDYSLNTELATCEIGASGKGRITLTWNEQQSGSYILTDLTTGESEPLVPFLAQPQLIIEAVPGSYSLELVDREGNPHQISLVTVEGKEEVQFDVPGTVLACSEYAWLPEIGPDVVLTLTAPDRSNVPRKADGSFALVQTGSYSVMGIHVNSDLCPAVKSFEAEIIQPYEVEIDLRPFCSDDSSTIVDLVADSDGLVIRWFKVSTDGNEMLTLFENTRQLIVSEEGNYEVTLSDVNGCLIGRTEFEVRQSFTDPPVLSSLYSFCPERNEKVEIEVGVNFKEVSWMLNGNRVGNERVFIPQEAGQYQLEALDMLGCTFFSEFEVEEKCEPELRFPNAIWINDPARIFEIYPDNLTDNIEVKIFNRWGQLIYHCEDDAPSNELKSSCVWDGTYNGLKVSNGSYAAIIHIKNYDLNLHRTIRTSVMVLD</sequence>
<name>A0A327PS84_9BACT</name>
<evidence type="ECO:0000313" key="3">
    <source>
        <dbReference type="Proteomes" id="UP000249610"/>
    </source>
</evidence>
<dbReference type="Pfam" id="PF13585">
    <property type="entry name" value="CHU_C"/>
    <property type="match status" value="1"/>
</dbReference>
<dbReference type="InterPro" id="IPR055354">
    <property type="entry name" value="DUF7507"/>
</dbReference>
<dbReference type="EMBL" id="QLLK01000002">
    <property type="protein sequence ID" value="RAI94171.1"/>
    <property type="molecule type" value="Genomic_DNA"/>
</dbReference>
<proteinExistence type="predicted"/>
<comment type="caution">
    <text evidence="2">The sequence shown here is derived from an EMBL/GenBank/DDBJ whole genome shotgun (WGS) entry which is preliminary data.</text>
</comment>
<feature type="domain" description="DUF7507" evidence="1">
    <location>
        <begin position="884"/>
        <end position="980"/>
    </location>
</feature>
<keyword evidence="3" id="KW-1185">Reference proteome</keyword>
<dbReference type="Proteomes" id="UP000249610">
    <property type="component" value="Unassembled WGS sequence"/>
</dbReference>
<evidence type="ECO:0000259" key="1">
    <source>
        <dbReference type="Pfam" id="PF24346"/>
    </source>
</evidence>
<accession>A0A327PS84</accession>
<dbReference type="Pfam" id="PF24346">
    <property type="entry name" value="DUF7507"/>
    <property type="match status" value="1"/>
</dbReference>
<gene>
    <name evidence="2" type="ORF">LV83_01079</name>
</gene>
<evidence type="ECO:0000313" key="2">
    <source>
        <dbReference type="EMBL" id="RAI94171.1"/>
    </source>
</evidence>
<protein>
    <submittedName>
        <fullName evidence="2">CHU domain-containing protein</fullName>
    </submittedName>
</protein>
<reference evidence="2 3" key="1">
    <citation type="submission" date="2018-06" db="EMBL/GenBank/DDBJ databases">
        <title>Genomic Encyclopedia of Archaeal and Bacterial Type Strains, Phase II (KMG-II): from individual species to whole genera.</title>
        <authorList>
            <person name="Goeker M."/>
        </authorList>
    </citation>
    <scope>NUCLEOTIDE SEQUENCE [LARGE SCALE GENOMIC DNA]</scope>
    <source>
        <strain evidence="2 3">DSM 23446</strain>
    </source>
</reference>